<dbReference type="FunFam" id="3.30.565.10:FF:000016">
    <property type="entry name" value="Chemotaxis protein CheA, putative"/>
    <property type="match status" value="1"/>
</dbReference>
<evidence type="ECO:0000256" key="8">
    <source>
        <dbReference type="ARBA" id="ARBA00022777"/>
    </source>
</evidence>
<organism evidence="17 18">
    <name type="scientific">Pseudaquabacterium pictum</name>
    <dbReference type="NCBI Taxonomy" id="2315236"/>
    <lineage>
        <taxon>Bacteria</taxon>
        <taxon>Pseudomonadati</taxon>
        <taxon>Pseudomonadota</taxon>
        <taxon>Betaproteobacteria</taxon>
        <taxon>Burkholderiales</taxon>
        <taxon>Sphaerotilaceae</taxon>
        <taxon>Pseudaquabacterium</taxon>
    </lineage>
</organism>
<evidence type="ECO:0000256" key="13">
    <source>
        <dbReference type="SAM" id="MobiDB-lite"/>
    </source>
</evidence>
<dbReference type="InterPro" id="IPR036061">
    <property type="entry name" value="CheW-like_dom_sf"/>
</dbReference>
<evidence type="ECO:0000256" key="10">
    <source>
        <dbReference type="ARBA" id="ARBA00023012"/>
    </source>
</evidence>
<gene>
    <name evidence="17" type="primary">cheA-1_1</name>
    <name evidence="17" type="ORF">AQPW35_27310</name>
</gene>
<dbReference type="Gene3D" id="3.30.565.10">
    <property type="entry name" value="Histidine kinase-like ATPase, C-terminal domain"/>
    <property type="match status" value="1"/>
</dbReference>
<comment type="catalytic activity">
    <reaction evidence="1">
        <text>ATP + protein L-histidine = ADP + protein N-phospho-L-histidine.</text>
        <dbReference type="EC" id="2.7.13.3"/>
    </reaction>
</comment>
<dbReference type="GO" id="GO:0005524">
    <property type="term" value="F:ATP binding"/>
    <property type="evidence" value="ECO:0007669"/>
    <property type="project" value="UniProtKB-KW"/>
</dbReference>
<dbReference type="InterPro" id="IPR036097">
    <property type="entry name" value="HisK_dim/P_sf"/>
</dbReference>
<feature type="domain" description="HPt" evidence="16">
    <location>
        <begin position="6"/>
        <end position="110"/>
    </location>
</feature>
<feature type="region of interest" description="Disordered" evidence="13">
    <location>
        <begin position="288"/>
        <end position="324"/>
    </location>
</feature>
<dbReference type="Pfam" id="PF01584">
    <property type="entry name" value="CheW"/>
    <property type="match status" value="1"/>
</dbReference>
<dbReference type="PANTHER" id="PTHR43395:SF10">
    <property type="entry name" value="CHEMOTAXIS PROTEIN CHEA"/>
    <property type="match status" value="1"/>
</dbReference>
<dbReference type="GO" id="GO:0005737">
    <property type="term" value="C:cytoplasm"/>
    <property type="evidence" value="ECO:0007669"/>
    <property type="project" value="InterPro"/>
</dbReference>
<evidence type="ECO:0000313" key="18">
    <source>
        <dbReference type="Proteomes" id="UP000301751"/>
    </source>
</evidence>
<evidence type="ECO:0000259" key="14">
    <source>
        <dbReference type="PROSITE" id="PS50109"/>
    </source>
</evidence>
<dbReference type="SMART" id="SM01231">
    <property type="entry name" value="H-kinase_dim"/>
    <property type="match status" value="1"/>
</dbReference>
<dbReference type="InterPro" id="IPR005467">
    <property type="entry name" value="His_kinase_dom"/>
</dbReference>
<dbReference type="GO" id="GO:0000155">
    <property type="term" value="F:phosphorelay sensor kinase activity"/>
    <property type="evidence" value="ECO:0007669"/>
    <property type="project" value="InterPro"/>
</dbReference>
<evidence type="ECO:0000313" key="17">
    <source>
        <dbReference type="EMBL" id="GCL63650.1"/>
    </source>
</evidence>
<keyword evidence="4" id="KW-0145">Chemotaxis</keyword>
<dbReference type="SUPFAM" id="SSF47384">
    <property type="entry name" value="Homodimeric domain of signal transducing histidine kinase"/>
    <property type="match status" value="1"/>
</dbReference>
<keyword evidence="9" id="KW-0067">ATP-binding</keyword>
<dbReference type="Proteomes" id="UP000301751">
    <property type="component" value="Unassembled WGS sequence"/>
</dbReference>
<evidence type="ECO:0000256" key="2">
    <source>
        <dbReference type="ARBA" id="ARBA00012438"/>
    </source>
</evidence>
<evidence type="ECO:0000256" key="6">
    <source>
        <dbReference type="ARBA" id="ARBA00022679"/>
    </source>
</evidence>
<keyword evidence="6" id="KW-0808">Transferase</keyword>
<dbReference type="InterPro" id="IPR004358">
    <property type="entry name" value="Sig_transdc_His_kin-like_C"/>
</dbReference>
<dbReference type="Gene3D" id="2.30.30.40">
    <property type="entry name" value="SH3 Domains"/>
    <property type="match status" value="1"/>
</dbReference>
<dbReference type="InterPro" id="IPR008207">
    <property type="entry name" value="Sig_transdc_His_kin_Hpt_dom"/>
</dbReference>
<dbReference type="GO" id="GO:0006935">
    <property type="term" value="P:chemotaxis"/>
    <property type="evidence" value="ECO:0007669"/>
    <property type="project" value="UniProtKB-KW"/>
</dbReference>
<dbReference type="CDD" id="cd00088">
    <property type="entry name" value="HPT"/>
    <property type="match status" value="1"/>
</dbReference>
<feature type="compositionally biased region" description="Pro residues" evidence="13">
    <location>
        <begin position="301"/>
        <end position="311"/>
    </location>
</feature>
<keyword evidence="10" id="KW-0902">Two-component regulatory system</keyword>
<sequence length="730" mass="76230">MHRDDDAEIIAAARVGFLDEAADMLQQFEQALLVMETDPADAENLNAAFRAAHTIKGTAGLFGCDAVVLFTHEVETLLEGLRSGTLAVTEAISAALLEGLDQMAALLDEVRSGDTSPAVAERSQVLGARLRQLYGAPAAPVAAAAAVKPAAAAPASAGAWHLSLRFGPDALRNGLDPLAFIRYLGSLGSITGCAVVADVPALTDLDAETCHLGFELGLQSGASADEIAQVFEFAAEDCSVQILPPGADGSAFEQLLDLRCQGDGAATESLLALWAALGVGMGTVQTEAEAPAEAGAAPAGPATPAPAAPPAPERRSGRDRRGPAEARFVKVRADKLDHLIDLIGELVIAGSGAQMVANQEGSAVFLEATQRVSELVQATRDGALALRMVPVGETFSRFQRVVRDTSKQLGKEIEFVVTGGDTELDKSMVELIADPLMHLVRNSLDHGIELPVEREAAGKPATGRLGIDACHEGGSIVITVSDDGRGLRRERILAKAIERGLLPEGATPSDSEVWQLIFAPGFSTADKVTDLSGRGVGMDVVKRNIEALRGQIALSSTEGQGTRTQIRLPLTLAMIDGFLTLVGGVHYVLPLSVVSECIAVPPECEAAPGRTCGTFDLRGEVLPYIDLALFYGSVATAAGDAEPQRRSLVVVRDGAVRVGLVVDRLLGEHQTVIKPLAGIFRHLQALAGSTILGSGDVALVLDMQGLMAGALQAQQPTRSNPSSPRLAFSE</sequence>
<dbReference type="Gene3D" id="1.20.120.160">
    <property type="entry name" value="HPT domain"/>
    <property type="match status" value="1"/>
</dbReference>
<dbReference type="PROSITE" id="PS50894">
    <property type="entry name" value="HPT"/>
    <property type="match status" value="1"/>
</dbReference>
<feature type="compositionally biased region" description="Basic and acidic residues" evidence="13">
    <location>
        <begin position="312"/>
        <end position="324"/>
    </location>
</feature>
<dbReference type="OrthoDB" id="9146932at2"/>
<feature type="domain" description="Histidine kinase" evidence="14">
    <location>
        <begin position="372"/>
        <end position="572"/>
    </location>
</feature>
<keyword evidence="8" id="KW-0418">Kinase</keyword>
<dbReference type="PROSITE" id="PS50109">
    <property type="entry name" value="HIS_KIN"/>
    <property type="match status" value="1"/>
</dbReference>
<feature type="compositionally biased region" description="Low complexity" evidence="13">
    <location>
        <begin position="288"/>
        <end position="300"/>
    </location>
</feature>
<evidence type="ECO:0000256" key="4">
    <source>
        <dbReference type="ARBA" id="ARBA00022500"/>
    </source>
</evidence>
<keyword evidence="5 12" id="KW-0597">Phosphoprotein</keyword>
<feature type="region of interest" description="Disordered" evidence="13">
    <location>
        <begin position="711"/>
        <end position="730"/>
    </location>
</feature>
<dbReference type="InterPro" id="IPR036890">
    <property type="entry name" value="HATPase_C_sf"/>
</dbReference>
<dbReference type="SUPFAM" id="SSF47226">
    <property type="entry name" value="Histidine-containing phosphotransfer domain, HPT domain"/>
    <property type="match status" value="1"/>
</dbReference>
<dbReference type="PANTHER" id="PTHR43395">
    <property type="entry name" value="SENSOR HISTIDINE KINASE CHEA"/>
    <property type="match status" value="1"/>
</dbReference>
<dbReference type="InterPro" id="IPR003594">
    <property type="entry name" value="HATPase_dom"/>
</dbReference>
<dbReference type="Pfam" id="PF01627">
    <property type="entry name" value="Hpt"/>
    <property type="match status" value="1"/>
</dbReference>
<dbReference type="SUPFAM" id="SSF50341">
    <property type="entry name" value="CheW-like"/>
    <property type="match status" value="1"/>
</dbReference>
<dbReference type="SUPFAM" id="SSF55874">
    <property type="entry name" value="ATPase domain of HSP90 chaperone/DNA topoisomerase II/histidine kinase"/>
    <property type="match status" value="1"/>
</dbReference>
<dbReference type="SMART" id="SM00387">
    <property type="entry name" value="HATPase_c"/>
    <property type="match status" value="1"/>
</dbReference>
<keyword evidence="18" id="KW-1185">Reference proteome</keyword>
<evidence type="ECO:0000256" key="9">
    <source>
        <dbReference type="ARBA" id="ARBA00022840"/>
    </source>
</evidence>
<dbReference type="InterPro" id="IPR036641">
    <property type="entry name" value="HPT_dom_sf"/>
</dbReference>
<evidence type="ECO:0000259" key="16">
    <source>
        <dbReference type="PROSITE" id="PS50894"/>
    </source>
</evidence>
<dbReference type="PROSITE" id="PS50851">
    <property type="entry name" value="CHEW"/>
    <property type="match status" value="1"/>
</dbReference>
<comment type="function">
    <text evidence="11">Involved in the transmission of sensory signals from the chemoreceptors to the flagellar motors. CheA is autophosphorylated; it can transfer its phosphate group to either CheB or CheY.</text>
</comment>
<evidence type="ECO:0000259" key="15">
    <source>
        <dbReference type="PROSITE" id="PS50851"/>
    </source>
</evidence>
<dbReference type="Pfam" id="PF02895">
    <property type="entry name" value="H-kinase_dim"/>
    <property type="match status" value="1"/>
</dbReference>
<dbReference type="AlphaFoldDB" id="A0A480AS36"/>
<dbReference type="InterPro" id="IPR051315">
    <property type="entry name" value="Bact_Chemotaxis_CheA"/>
</dbReference>
<evidence type="ECO:0000256" key="3">
    <source>
        <dbReference type="ARBA" id="ARBA00021495"/>
    </source>
</evidence>
<feature type="modified residue" description="Phosphohistidine" evidence="12">
    <location>
        <position position="53"/>
    </location>
</feature>
<dbReference type="Gene3D" id="1.10.287.560">
    <property type="entry name" value="Histidine kinase CheA-like, homodimeric domain"/>
    <property type="match status" value="1"/>
</dbReference>
<keyword evidence="7" id="KW-0547">Nucleotide-binding</keyword>
<dbReference type="SMART" id="SM00260">
    <property type="entry name" value="CheW"/>
    <property type="match status" value="1"/>
</dbReference>
<evidence type="ECO:0000256" key="1">
    <source>
        <dbReference type="ARBA" id="ARBA00000085"/>
    </source>
</evidence>
<accession>A0A480AS36</accession>
<comment type="caution">
    <text evidence="17">The sequence shown here is derived from an EMBL/GenBank/DDBJ whole genome shotgun (WGS) entry which is preliminary data.</text>
</comment>
<dbReference type="EMBL" id="BJCL01000006">
    <property type="protein sequence ID" value="GCL63650.1"/>
    <property type="molecule type" value="Genomic_DNA"/>
</dbReference>
<dbReference type="RefSeq" id="WP_137733381.1">
    <property type="nucleotide sequence ID" value="NZ_BJCL01000006.1"/>
</dbReference>
<name>A0A480AS36_9BURK</name>
<dbReference type="CDD" id="cd16916">
    <property type="entry name" value="HATPase_CheA-like"/>
    <property type="match status" value="1"/>
</dbReference>
<dbReference type="EC" id="2.7.13.3" evidence="2"/>
<dbReference type="PRINTS" id="PR00344">
    <property type="entry name" value="BCTRLSENSOR"/>
</dbReference>
<dbReference type="InterPro" id="IPR004105">
    <property type="entry name" value="CheA-like_dim"/>
</dbReference>
<dbReference type="Pfam" id="PF02518">
    <property type="entry name" value="HATPase_c"/>
    <property type="match status" value="1"/>
</dbReference>
<protein>
    <recommendedName>
        <fullName evidence="3">Chemotaxis protein CheA</fullName>
        <ecNumber evidence="2">2.7.13.3</ecNumber>
    </recommendedName>
</protein>
<reference evidence="18" key="1">
    <citation type="submission" date="2019-03" db="EMBL/GenBank/DDBJ databases">
        <title>Aquabacterium pictum sp.nov., the first bacteriochlorophyll a-containing freshwater bacterium in the genus Aquabacterium of the class Betaproteobacteria.</title>
        <authorList>
            <person name="Hirose S."/>
            <person name="Tank M."/>
            <person name="Hara E."/>
            <person name="Tamaki H."/>
            <person name="Takaichi S."/>
            <person name="Haruta S."/>
            <person name="Hanada S."/>
        </authorList>
    </citation>
    <scope>NUCLEOTIDE SEQUENCE [LARGE SCALE GENOMIC DNA]</scope>
    <source>
        <strain evidence="18">W35</strain>
    </source>
</reference>
<dbReference type="SMART" id="SM00073">
    <property type="entry name" value="HPT"/>
    <property type="match status" value="1"/>
</dbReference>
<feature type="domain" description="CheW-like" evidence="15">
    <location>
        <begin position="574"/>
        <end position="712"/>
    </location>
</feature>
<evidence type="ECO:0000256" key="5">
    <source>
        <dbReference type="ARBA" id="ARBA00022553"/>
    </source>
</evidence>
<evidence type="ECO:0000256" key="11">
    <source>
        <dbReference type="ARBA" id="ARBA00035100"/>
    </source>
</evidence>
<evidence type="ECO:0000256" key="7">
    <source>
        <dbReference type="ARBA" id="ARBA00022741"/>
    </source>
</evidence>
<dbReference type="InterPro" id="IPR037006">
    <property type="entry name" value="CheA-like_homodim_sf"/>
</dbReference>
<proteinExistence type="predicted"/>
<evidence type="ECO:0000256" key="12">
    <source>
        <dbReference type="PROSITE-ProRule" id="PRU00110"/>
    </source>
</evidence>
<dbReference type="InterPro" id="IPR002545">
    <property type="entry name" value="CheW-lke_dom"/>
</dbReference>